<keyword evidence="1" id="KW-0732">Signal</keyword>
<evidence type="ECO:0000259" key="2">
    <source>
        <dbReference type="PROSITE" id="PS51781"/>
    </source>
</evidence>
<dbReference type="RefSeq" id="WP_054341498.1">
    <property type="nucleotide sequence ID" value="NZ_FTOE01000002.1"/>
</dbReference>
<sequence length="206" mass="22946">MRQYTIFFFLCLFFTSFNALALEYYRVTDEPINIRVGPGTNFKMLAQARKGEKVLFLKQDGDWVNISFLHPDGRKVQGWMHAAYLKPEAGTEEKLENVPVLAKALGAHLECLPNTNNVGVGSCMLNLDLSVSGPLDHDAAEIRCESELLLYLESGEVKPLQEVGRIRTPLKEGVGAARIQLMVFPVTTSTVEKVTVVDYHCIAQSN</sequence>
<feature type="signal peptide" evidence="1">
    <location>
        <begin position="1"/>
        <end position="21"/>
    </location>
</feature>
<dbReference type="OrthoDB" id="6118039at2"/>
<keyword evidence="4" id="KW-1185">Reference proteome</keyword>
<dbReference type="Pfam" id="PF08239">
    <property type="entry name" value="SH3_3"/>
    <property type="match status" value="1"/>
</dbReference>
<dbReference type="EMBL" id="FTOE01000002">
    <property type="protein sequence ID" value="SIS59767.1"/>
    <property type="molecule type" value="Genomic_DNA"/>
</dbReference>
<dbReference type="PROSITE" id="PS51781">
    <property type="entry name" value="SH3B"/>
    <property type="match status" value="1"/>
</dbReference>
<feature type="domain" description="SH3b" evidence="2">
    <location>
        <begin position="22"/>
        <end position="89"/>
    </location>
</feature>
<dbReference type="Proteomes" id="UP000185999">
    <property type="component" value="Unassembled WGS sequence"/>
</dbReference>
<evidence type="ECO:0000313" key="3">
    <source>
        <dbReference type="EMBL" id="SIS59767.1"/>
    </source>
</evidence>
<accession>A0A1N7KDS8</accession>
<evidence type="ECO:0000256" key="1">
    <source>
        <dbReference type="SAM" id="SignalP"/>
    </source>
</evidence>
<reference evidence="4" key="1">
    <citation type="submission" date="2017-01" db="EMBL/GenBank/DDBJ databases">
        <authorList>
            <person name="Varghese N."/>
            <person name="Submissions S."/>
        </authorList>
    </citation>
    <scope>NUCLEOTIDE SEQUENCE [LARGE SCALE GENOMIC DNA]</scope>
    <source>
        <strain evidence="4">DSM 22306</strain>
    </source>
</reference>
<dbReference type="Gene3D" id="2.30.30.40">
    <property type="entry name" value="SH3 Domains"/>
    <property type="match status" value="1"/>
</dbReference>
<name>A0A1N7KDS8_9GAMM</name>
<dbReference type="SMART" id="SM00287">
    <property type="entry name" value="SH3b"/>
    <property type="match status" value="1"/>
</dbReference>
<organism evidence="3 4">
    <name type="scientific">Neptunomonas antarctica</name>
    <dbReference type="NCBI Taxonomy" id="619304"/>
    <lineage>
        <taxon>Bacteria</taxon>
        <taxon>Pseudomonadati</taxon>
        <taxon>Pseudomonadota</taxon>
        <taxon>Gammaproteobacteria</taxon>
        <taxon>Oceanospirillales</taxon>
        <taxon>Oceanospirillaceae</taxon>
        <taxon>Neptunomonas</taxon>
    </lineage>
</organism>
<gene>
    <name evidence="3" type="ORF">SAMN05421760_102363</name>
</gene>
<feature type="chain" id="PRO_5009943107" evidence="1">
    <location>
        <begin position="22"/>
        <end position="206"/>
    </location>
</feature>
<dbReference type="AlphaFoldDB" id="A0A1N7KDS8"/>
<evidence type="ECO:0000313" key="4">
    <source>
        <dbReference type="Proteomes" id="UP000185999"/>
    </source>
</evidence>
<proteinExistence type="predicted"/>
<dbReference type="STRING" id="619304.SAMN05421760_102363"/>
<protein>
    <submittedName>
        <fullName evidence="3">SH3 domain-containing protein</fullName>
    </submittedName>
</protein>
<dbReference type="InterPro" id="IPR003646">
    <property type="entry name" value="SH3-like_bac-type"/>
</dbReference>